<gene>
    <name evidence="2" type="ORF">D3Y57_02260</name>
</gene>
<name>A0A494T7P3_SPHPE</name>
<dbReference type="CDD" id="cd06558">
    <property type="entry name" value="crotonase-like"/>
    <property type="match status" value="1"/>
</dbReference>
<reference evidence="2 3" key="1">
    <citation type="submission" date="2018-09" db="EMBL/GenBank/DDBJ databases">
        <title>Sphingomonas peninsula sp. nov., isolated from fildes peninsula, Antarctic soil.</title>
        <authorList>
            <person name="Yingchao G."/>
        </authorList>
    </citation>
    <scope>NUCLEOTIDE SEQUENCE [LARGE SCALE GENOMIC DNA]</scope>
    <source>
        <strain evidence="2 3">YZ-8</strain>
        <plasmid evidence="2 3">unnamed1</plasmid>
    </source>
</reference>
<dbReference type="Pfam" id="PF00378">
    <property type="entry name" value="ECH_1"/>
    <property type="match status" value="1"/>
</dbReference>
<dbReference type="InterPro" id="IPR029045">
    <property type="entry name" value="ClpP/crotonase-like_dom_sf"/>
</dbReference>
<protein>
    <submittedName>
        <fullName evidence="2">Enoyl-CoA hydratase</fullName>
        <ecNumber evidence="2">4.2.1.17</ecNumber>
    </submittedName>
</protein>
<dbReference type="Proteomes" id="UP000276254">
    <property type="component" value="Plasmid unnamed1"/>
</dbReference>
<dbReference type="EC" id="4.2.1.17" evidence="2"/>
<dbReference type="GO" id="GO:0004300">
    <property type="term" value="F:enoyl-CoA hydratase activity"/>
    <property type="evidence" value="ECO:0007669"/>
    <property type="project" value="UniProtKB-EC"/>
</dbReference>
<comment type="similarity">
    <text evidence="1">Belongs to the enoyl-CoA hydratase/isomerase family.</text>
</comment>
<dbReference type="AlphaFoldDB" id="A0A494T7P3"/>
<keyword evidence="2" id="KW-0456">Lyase</keyword>
<evidence type="ECO:0000256" key="1">
    <source>
        <dbReference type="ARBA" id="ARBA00005254"/>
    </source>
</evidence>
<accession>A0A494T7P3</accession>
<dbReference type="Gene3D" id="3.90.226.10">
    <property type="entry name" value="2-enoyl-CoA Hydratase, Chain A, domain 1"/>
    <property type="match status" value="1"/>
</dbReference>
<evidence type="ECO:0000313" key="3">
    <source>
        <dbReference type="Proteomes" id="UP000276254"/>
    </source>
</evidence>
<evidence type="ECO:0000313" key="2">
    <source>
        <dbReference type="EMBL" id="AYJ84910.1"/>
    </source>
</evidence>
<dbReference type="PANTHER" id="PTHR43459">
    <property type="entry name" value="ENOYL-COA HYDRATASE"/>
    <property type="match status" value="1"/>
</dbReference>
<geneLocation type="plasmid" evidence="2">
    <name>unnamed1</name>
</geneLocation>
<sequence length="266" mass="29123">MLDKYDGFEGLSIEKKDEGILRIAMRAGDVGKTHAELPRLFLEAERDSDVRAILFGKNLAETDSDTMAGYGDATIRQMRAVVEDYSVRMRVYKEASDLIYNIINCTKPIVALYPGAFVPALVLADVSIAAPDSIICDAHVAYGAAAGDNGTMWPLHIGMAKAKYYLLTGAELSGAEAERIGLISLVAPESELEERGMEIARKLANGSQRAMRWTKQVLNNFYRTAGPTFDASVAMEFMCFGGDDVQEGIRSLIANRPPNFPERITS</sequence>
<proteinExistence type="inferred from homology"/>
<dbReference type="OrthoDB" id="9807606at2"/>
<dbReference type="EMBL" id="CP032828">
    <property type="protein sequence ID" value="AYJ84910.1"/>
    <property type="molecule type" value="Genomic_DNA"/>
</dbReference>
<dbReference type="RefSeq" id="WP_121150960.1">
    <property type="nucleotide sequence ID" value="NZ_CP032828.1"/>
</dbReference>
<organism evidence="2 3">
    <name type="scientific">Sphingomonas paeninsulae</name>
    <dbReference type="NCBI Taxonomy" id="2319844"/>
    <lineage>
        <taxon>Bacteria</taxon>
        <taxon>Pseudomonadati</taxon>
        <taxon>Pseudomonadota</taxon>
        <taxon>Alphaproteobacteria</taxon>
        <taxon>Sphingomonadales</taxon>
        <taxon>Sphingomonadaceae</taxon>
        <taxon>Sphingomonas</taxon>
    </lineage>
</organism>
<dbReference type="InterPro" id="IPR001753">
    <property type="entry name" value="Enoyl-CoA_hydra/iso"/>
</dbReference>
<dbReference type="InterPro" id="IPR014748">
    <property type="entry name" value="Enoyl-CoA_hydra_C"/>
</dbReference>
<dbReference type="KEGG" id="spha:D3Y57_02260"/>
<keyword evidence="3" id="KW-1185">Reference proteome</keyword>
<dbReference type="Gene3D" id="1.10.12.10">
    <property type="entry name" value="Lyase 2-enoyl-coa Hydratase, Chain A, domain 2"/>
    <property type="match status" value="1"/>
</dbReference>
<keyword evidence="2" id="KW-0614">Plasmid</keyword>
<dbReference type="PANTHER" id="PTHR43459:SF3">
    <property type="entry name" value="ENOYL-COA HYDRATASE ECHA15 (ENOYL HYDRASE) (UNSATURATED ACYL-COA HYDRATASE) (CROTONASE)-RELATED"/>
    <property type="match status" value="1"/>
</dbReference>
<dbReference type="SUPFAM" id="SSF52096">
    <property type="entry name" value="ClpP/crotonase"/>
    <property type="match status" value="1"/>
</dbReference>